<dbReference type="InterPro" id="IPR014710">
    <property type="entry name" value="RmlC-like_jellyroll"/>
</dbReference>
<sequence>MAEPRLFLTEPAICLSAAGGVQIATPPRLNLIVGTQLMAVKLVLPAGFDHPWHNHPEHESMGVVVRGRVRMRIGDDDDIELGPGDVWHHPVGVYHSTHAPEEAWVVEMHSPLRPDLVGLQNKE</sequence>
<dbReference type="PANTHER" id="PTHR40112">
    <property type="entry name" value="H2HPP ISOMERASE"/>
    <property type="match status" value="1"/>
</dbReference>
<dbReference type="Proteomes" id="UP001500655">
    <property type="component" value="Unassembled WGS sequence"/>
</dbReference>
<dbReference type="EMBL" id="BAAALS010000005">
    <property type="protein sequence ID" value="GAA1745301.1"/>
    <property type="molecule type" value="Genomic_DNA"/>
</dbReference>
<dbReference type="Gene3D" id="2.60.120.10">
    <property type="entry name" value="Jelly Rolls"/>
    <property type="match status" value="1"/>
</dbReference>
<evidence type="ECO:0000259" key="1">
    <source>
        <dbReference type="Pfam" id="PF07883"/>
    </source>
</evidence>
<protein>
    <recommendedName>
        <fullName evidence="1">Cupin type-2 domain-containing protein</fullName>
    </recommendedName>
</protein>
<gene>
    <name evidence="2" type="ORF">GCM10009681_15300</name>
</gene>
<feature type="domain" description="Cupin type-2" evidence="1">
    <location>
        <begin position="43"/>
        <end position="103"/>
    </location>
</feature>
<dbReference type="Pfam" id="PF07883">
    <property type="entry name" value="Cupin_2"/>
    <property type="match status" value="1"/>
</dbReference>
<dbReference type="InterPro" id="IPR011051">
    <property type="entry name" value="RmlC_Cupin_sf"/>
</dbReference>
<name>A0ABP4W473_9ACTN</name>
<keyword evidence="3" id="KW-1185">Reference proteome</keyword>
<evidence type="ECO:0000313" key="2">
    <source>
        <dbReference type="EMBL" id="GAA1745301.1"/>
    </source>
</evidence>
<comment type="caution">
    <text evidence="2">The sequence shown here is derived from an EMBL/GenBank/DDBJ whole genome shotgun (WGS) entry which is preliminary data.</text>
</comment>
<dbReference type="RefSeq" id="WP_344078356.1">
    <property type="nucleotide sequence ID" value="NZ_BAAALS010000005.1"/>
</dbReference>
<accession>A0ABP4W473</accession>
<proteinExistence type="predicted"/>
<dbReference type="InterPro" id="IPR013096">
    <property type="entry name" value="Cupin_2"/>
</dbReference>
<organism evidence="2 3">
    <name type="scientific">Luedemannella helvata</name>
    <dbReference type="NCBI Taxonomy" id="349315"/>
    <lineage>
        <taxon>Bacteria</taxon>
        <taxon>Bacillati</taxon>
        <taxon>Actinomycetota</taxon>
        <taxon>Actinomycetes</taxon>
        <taxon>Micromonosporales</taxon>
        <taxon>Micromonosporaceae</taxon>
        <taxon>Luedemannella</taxon>
    </lineage>
</organism>
<reference evidence="3" key="1">
    <citation type="journal article" date="2019" name="Int. J. Syst. Evol. Microbiol.">
        <title>The Global Catalogue of Microorganisms (GCM) 10K type strain sequencing project: providing services to taxonomists for standard genome sequencing and annotation.</title>
        <authorList>
            <consortium name="The Broad Institute Genomics Platform"/>
            <consortium name="The Broad Institute Genome Sequencing Center for Infectious Disease"/>
            <person name="Wu L."/>
            <person name="Ma J."/>
        </authorList>
    </citation>
    <scope>NUCLEOTIDE SEQUENCE [LARGE SCALE GENOMIC DNA]</scope>
    <source>
        <strain evidence="3">JCM 13249</strain>
    </source>
</reference>
<dbReference type="PANTHER" id="PTHR40112:SF1">
    <property type="entry name" value="H2HPP ISOMERASE"/>
    <property type="match status" value="1"/>
</dbReference>
<dbReference type="SUPFAM" id="SSF51182">
    <property type="entry name" value="RmlC-like cupins"/>
    <property type="match status" value="1"/>
</dbReference>
<evidence type="ECO:0000313" key="3">
    <source>
        <dbReference type="Proteomes" id="UP001500655"/>
    </source>
</evidence>
<dbReference type="InterPro" id="IPR052535">
    <property type="entry name" value="Bacilysin_H2HPP_isomerase"/>
</dbReference>